<dbReference type="Proteomes" id="UP000646827">
    <property type="component" value="Unassembled WGS sequence"/>
</dbReference>
<accession>A0A8H7S1F2</accession>
<feature type="domain" description="PAP-associated" evidence="9">
    <location>
        <begin position="373"/>
        <end position="429"/>
    </location>
</feature>
<evidence type="ECO:0000256" key="7">
    <source>
        <dbReference type="ARBA" id="ARBA00022842"/>
    </source>
</evidence>
<dbReference type="Pfam" id="PF03828">
    <property type="entry name" value="PAP_assoc"/>
    <property type="match status" value="1"/>
</dbReference>
<keyword evidence="6" id="KW-0479">Metal-binding</keyword>
<gene>
    <name evidence="11" type="ORF">INT45_010677</name>
</gene>
<dbReference type="OrthoDB" id="2274644at2759"/>
<feature type="compositionally biased region" description="Polar residues" evidence="8">
    <location>
        <begin position="69"/>
        <end position="84"/>
    </location>
</feature>
<protein>
    <recommendedName>
        <fullName evidence="4">polynucleotide adenylyltransferase</fullName>
        <ecNumber evidence="4">2.7.7.19</ecNumber>
    </recommendedName>
</protein>
<name>A0A8H7S1F2_9FUNG</name>
<dbReference type="EC" id="2.7.7.19" evidence="4"/>
<dbReference type="PANTHER" id="PTHR12271">
    <property type="entry name" value="POLY A POLYMERASE CID PAP -RELATED"/>
    <property type="match status" value="1"/>
</dbReference>
<feature type="region of interest" description="Disordered" evidence="8">
    <location>
        <begin position="678"/>
        <end position="905"/>
    </location>
</feature>
<dbReference type="AlphaFoldDB" id="A0A8H7S1F2"/>
<evidence type="ECO:0000313" key="12">
    <source>
        <dbReference type="Proteomes" id="UP000646827"/>
    </source>
</evidence>
<comment type="cofactor">
    <cofactor evidence="2">
        <name>Mg(2+)</name>
        <dbReference type="ChEBI" id="CHEBI:18420"/>
    </cofactor>
</comment>
<comment type="caution">
    <text evidence="11">The sequence shown here is derived from an EMBL/GenBank/DDBJ whole genome shotgun (WGS) entry which is preliminary data.</text>
</comment>
<dbReference type="Pfam" id="PF22600">
    <property type="entry name" value="MTPAP-like_central"/>
    <property type="match status" value="1"/>
</dbReference>
<feature type="region of interest" description="Disordered" evidence="8">
    <location>
        <begin position="501"/>
        <end position="527"/>
    </location>
</feature>
<dbReference type="GO" id="GO:0046872">
    <property type="term" value="F:metal ion binding"/>
    <property type="evidence" value="ECO:0007669"/>
    <property type="project" value="UniProtKB-KW"/>
</dbReference>
<feature type="compositionally biased region" description="Polar residues" evidence="8">
    <location>
        <begin position="679"/>
        <end position="703"/>
    </location>
</feature>
<dbReference type="GO" id="GO:0031123">
    <property type="term" value="P:RNA 3'-end processing"/>
    <property type="evidence" value="ECO:0007669"/>
    <property type="project" value="TreeGrafter"/>
</dbReference>
<feature type="compositionally biased region" description="Basic and acidic residues" evidence="8">
    <location>
        <begin position="23"/>
        <end position="34"/>
    </location>
</feature>
<evidence type="ECO:0000256" key="1">
    <source>
        <dbReference type="ARBA" id="ARBA00001936"/>
    </source>
</evidence>
<feature type="domain" description="Poly(A) RNA polymerase mitochondrial-like central palm" evidence="10">
    <location>
        <begin position="143"/>
        <end position="274"/>
    </location>
</feature>
<feature type="region of interest" description="Disordered" evidence="8">
    <location>
        <begin position="556"/>
        <end position="576"/>
    </location>
</feature>
<feature type="compositionally biased region" description="Polar residues" evidence="8">
    <location>
        <begin position="775"/>
        <end position="794"/>
    </location>
</feature>
<dbReference type="SUPFAM" id="SSF81631">
    <property type="entry name" value="PAP/OAS1 substrate-binding domain"/>
    <property type="match status" value="1"/>
</dbReference>
<proteinExistence type="inferred from homology"/>
<dbReference type="GO" id="GO:0010605">
    <property type="term" value="P:negative regulation of macromolecule metabolic process"/>
    <property type="evidence" value="ECO:0007669"/>
    <property type="project" value="UniProtKB-ARBA"/>
</dbReference>
<feature type="compositionally biased region" description="Low complexity" evidence="8">
    <location>
        <begin position="887"/>
        <end position="905"/>
    </location>
</feature>
<evidence type="ECO:0000256" key="3">
    <source>
        <dbReference type="ARBA" id="ARBA00008593"/>
    </source>
</evidence>
<feature type="region of interest" description="Disordered" evidence="8">
    <location>
        <begin position="1"/>
        <end position="84"/>
    </location>
</feature>
<dbReference type="Gene3D" id="1.10.1410.10">
    <property type="match status" value="1"/>
</dbReference>
<reference evidence="11 12" key="1">
    <citation type="submission" date="2020-12" db="EMBL/GenBank/DDBJ databases">
        <title>Metabolic potential, ecology and presence of endohyphal bacteria is reflected in genomic diversity of Mucoromycotina.</title>
        <authorList>
            <person name="Muszewska A."/>
            <person name="Okrasinska A."/>
            <person name="Steczkiewicz K."/>
            <person name="Drgas O."/>
            <person name="Orlowska M."/>
            <person name="Perlinska-Lenart U."/>
            <person name="Aleksandrzak-Piekarczyk T."/>
            <person name="Szatraj K."/>
            <person name="Zielenkiewicz U."/>
            <person name="Pilsyk S."/>
            <person name="Malc E."/>
            <person name="Mieczkowski P."/>
            <person name="Kruszewska J.S."/>
            <person name="Biernat P."/>
            <person name="Pawlowska J."/>
        </authorList>
    </citation>
    <scope>NUCLEOTIDE SEQUENCE [LARGE SCALE GENOMIC DNA]</scope>
    <source>
        <strain evidence="11 12">CBS 142.35</strain>
    </source>
</reference>
<comment type="cofactor">
    <cofactor evidence="1">
        <name>Mn(2+)</name>
        <dbReference type="ChEBI" id="CHEBI:29035"/>
    </cofactor>
</comment>
<evidence type="ECO:0000256" key="5">
    <source>
        <dbReference type="ARBA" id="ARBA00022679"/>
    </source>
</evidence>
<dbReference type="SUPFAM" id="SSF81301">
    <property type="entry name" value="Nucleotidyltransferase"/>
    <property type="match status" value="1"/>
</dbReference>
<keyword evidence="12" id="KW-1185">Reference proteome</keyword>
<feature type="compositionally biased region" description="Gly residues" evidence="8">
    <location>
        <begin position="867"/>
        <end position="879"/>
    </location>
</feature>
<keyword evidence="5" id="KW-0808">Transferase</keyword>
<dbReference type="CDD" id="cd05402">
    <property type="entry name" value="NT_PAP_TUTase"/>
    <property type="match status" value="1"/>
</dbReference>
<comment type="similarity">
    <text evidence="3">Belongs to the DNA polymerase type-B-like family.</text>
</comment>
<feature type="compositionally biased region" description="Basic and acidic residues" evidence="8">
    <location>
        <begin position="805"/>
        <end position="829"/>
    </location>
</feature>
<evidence type="ECO:0000259" key="10">
    <source>
        <dbReference type="Pfam" id="PF22600"/>
    </source>
</evidence>
<feature type="compositionally biased region" description="Low complexity" evidence="8">
    <location>
        <begin position="747"/>
        <end position="759"/>
    </location>
</feature>
<evidence type="ECO:0000256" key="6">
    <source>
        <dbReference type="ARBA" id="ARBA00022723"/>
    </source>
</evidence>
<evidence type="ECO:0000256" key="4">
    <source>
        <dbReference type="ARBA" id="ARBA00012388"/>
    </source>
</evidence>
<dbReference type="PANTHER" id="PTHR12271:SF113">
    <property type="entry name" value="POLY(A) RNA POLYMERASE CID11"/>
    <property type="match status" value="1"/>
</dbReference>
<evidence type="ECO:0000313" key="11">
    <source>
        <dbReference type="EMBL" id="KAG2220924.1"/>
    </source>
</evidence>
<dbReference type="EMBL" id="JAEPRB010000124">
    <property type="protein sequence ID" value="KAG2220924.1"/>
    <property type="molecule type" value="Genomic_DNA"/>
</dbReference>
<dbReference type="Gene3D" id="3.30.460.10">
    <property type="entry name" value="Beta Polymerase, domain 2"/>
    <property type="match status" value="1"/>
</dbReference>
<dbReference type="GO" id="GO:1990817">
    <property type="term" value="F:poly(A) RNA polymerase activity"/>
    <property type="evidence" value="ECO:0007669"/>
    <property type="project" value="UniProtKB-EC"/>
</dbReference>
<feature type="compositionally biased region" description="Low complexity" evidence="8">
    <location>
        <begin position="1"/>
        <end position="19"/>
    </location>
</feature>
<evidence type="ECO:0000256" key="2">
    <source>
        <dbReference type="ARBA" id="ARBA00001946"/>
    </source>
</evidence>
<keyword evidence="7" id="KW-0460">Magnesium</keyword>
<dbReference type="InterPro" id="IPR002058">
    <property type="entry name" value="PAP_assoc"/>
</dbReference>
<dbReference type="InterPro" id="IPR054708">
    <property type="entry name" value="MTPAP-like_central"/>
</dbReference>
<dbReference type="InterPro" id="IPR043519">
    <property type="entry name" value="NT_sf"/>
</dbReference>
<organism evidence="11 12">
    <name type="scientific">Circinella minor</name>
    <dbReference type="NCBI Taxonomy" id="1195481"/>
    <lineage>
        <taxon>Eukaryota</taxon>
        <taxon>Fungi</taxon>
        <taxon>Fungi incertae sedis</taxon>
        <taxon>Mucoromycota</taxon>
        <taxon>Mucoromycotina</taxon>
        <taxon>Mucoromycetes</taxon>
        <taxon>Mucorales</taxon>
        <taxon>Lichtheimiaceae</taxon>
        <taxon>Circinella</taxon>
    </lineage>
</organism>
<evidence type="ECO:0000256" key="8">
    <source>
        <dbReference type="SAM" id="MobiDB-lite"/>
    </source>
</evidence>
<evidence type="ECO:0000259" key="9">
    <source>
        <dbReference type="Pfam" id="PF03828"/>
    </source>
</evidence>
<sequence>MTGNITTTIVTTATDNDNNSIGHDNHFENIDNEKQQQPPFKQVIAEHEGEDEENATMIRCPTTSSTSSPQSDDYNDNSSDTLSHNTDTLSADSCDSFCTTQQYPSSESKEELNETNCCSSPLQTHSDMTTTAITLDRIFEDNLSVELLSLFEELLPTRESYDRRMGLVRKIERLLNTEWINKDIRVHLFGSSVNDLGTSQSDVDLCITTPWNGLRNVRILAKMFKRCSMQHVVCVPRAKVPIVRLSDPESGLACDINVNNTLALQNTKMIKTYVALDPRVRPFIMIIKHWTKQRRLNDAANGGTLSTYTWTCMAINFLQMREPPILPVLHQLSKSEKINNNDNDENNDDNDVGSSFCMDVDRLQGFGNSNRESLGGLLFAFFRRYAHEFDYEEQVVSIRHGRYLTKEEKGWHVGRNKFSLCVEEPFNVSRNLGNSADQASVQGLLVEFRRACHLLAAGASLDLVFEPYVPTITMSSLRSSISSTIPSSLSTEGLPVKQQHKLLDPSNSSKRSHALSPPPPHMIHNNARRSTHPMLQSLPSPTPLPSVVLPVHPHTTTTTTTTTAIDSPLHHPHDHHRSSENIFIHSSSVTSSPSSNHHSPYLQPIPIDSPGAFRPRFNSASSSTYSPPVVPTTGSNGYQGGVRNMRHSSHPLTCCTAPAPAHGMGPPIAITIALPPPTSSSYVSTLQQPNNKKSTAMNTNNNGSDHHNRTVDSILARYSSKPPLPPQSQRPRSRNDSTDYHHHRRNSTTSSKTNNNNNNNRRRTSRQSSIDWPTISPTSSATLELSRQKQGQHQNNNRRRRWSTVKHDAPKKTMADVLKEQHRQEERVPKPSSSSPSPSNVHHHQKPPQQQKQYRSRHRSSKTSSNNGGGGSSSSGSGGRNRRKHNNSNNNNTNNNSSNGNKSRR</sequence>